<evidence type="ECO:0000313" key="1">
    <source>
        <dbReference type="EMBL" id="VAW19678.1"/>
    </source>
</evidence>
<evidence type="ECO:0008006" key="2">
    <source>
        <dbReference type="Google" id="ProtNLM"/>
    </source>
</evidence>
<proteinExistence type="predicted"/>
<dbReference type="AlphaFoldDB" id="A0A3B0TNZ4"/>
<dbReference type="EMBL" id="UOEP01000103">
    <property type="protein sequence ID" value="VAW19678.1"/>
    <property type="molecule type" value="Genomic_DNA"/>
</dbReference>
<organism evidence="1">
    <name type="scientific">hydrothermal vent metagenome</name>
    <dbReference type="NCBI Taxonomy" id="652676"/>
    <lineage>
        <taxon>unclassified sequences</taxon>
        <taxon>metagenomes</taxon>
        <taxon>ecological metagenomes</taxon>
    </lineage>
</organism>
<sequence>MKGILLIALISLMMAGCGKRQYFAVDVDNPKFIPNTVFTGSEDLTSPKFKHLREKYQLDTIFHGETNEFKRILLLRHWIKSKIKIEDFGDPYPGGGYVEKILDAALKGQGYHCGHFMKVQNAIMNAYGYVTRTLGAGPGVKGGPDGHHGINEIWLNDYNKWFLSDAKYDHHFEKNGIPLSALEIRDEYLKNKAADIIMAKGPERTPIDVDPETGTNKEQSAQTYTWVEFHGHNDMFTVWPDYEQIIIMYDDDYYKNHIWIRNGKPNWTYDHPEFLKLVPDRDAIEWTPNTIASKVTIDGDKATIELVSDTPNLKEYQMKKLPSGAWAKVGNKVEVSLKDKKYDLVFRTMNLAGVTGPEHKVVIDSK</sequence>
<gene>
    <name evidence="1" type="ORF">MNBD_BACTEROID01-2280</name>
</gene>
<protein>
    <recommendedName>
        <fullName evidence="2">Transglutaminase-like domain-containing protein</fullName>
    </recommendedName>
</protein>
<reference evidence="1" key="1">
    <citation type="submission" date="2018-06" db="EMBL/GenBank/DDBJ databases">
        <authorList>
            <person name="Zhirakovskaya E."/>
        </authorList>
    </citation>
    <scope>NUCLEOTIDE SEQUENCE</scope>
</reference>
<accession>A0A3B0TNZ4</accession>
<dbReference type="PROSITE" id="PS51257">
    <property type="entry name" value="PROKAR_LIPOPROTEIN"/>
    <property type="match status" value="1"/>
</dbReference>
<name>A0A3B0TNZ4_9ZZZZ</name>